<dbReference type="RefSeq" id="WP_109732084.1">
    <property type="nucleotide sequence ID" value="NZ_BAAACK010000009.1"/>
</dbReference>
<evidence type="ECO:0000256" key="2">
    <source>
        <dbReference type="ARBA" id="ARBA00022553"/>
    </source>
</evidence>
<evidence type="ECO:0000256" key="7">
    <source>
        <dbReference type="ARBA" id="ARBA00024867"/>
    </source>
</evidence>
<dbReference type="GO" id="GO:0006355">
    <property type="term" value="P:regulation of DNA-templated transcription"/>
    <property type="evidence" value="ECO:0007669"/>
    <property type="project" value="InterPro"/>
</dbReference>
<dbReference type="PROSITE" id="PS51755">
    <property type="entry name" value="OMPR_PHOB"/>
    <property type="match status" value="1"/>
</dbReference>
<dbReference type="Gene3D" id="3.40.50.2300">
    <property type="match status" value="1"/>
</dbReference>
<dbReference type="CDD" id="cd00383">
    <property type="entry name" value="trans_reg_C"/>
    <property type="match status" value="1"/>
</dbReference>
<evidence type="ECO:0000259" key="11">
    <source>
        <dbReference type="PROSITE" id="PS51755"/>
    </source>
</evidence>
<dbReference type="SUPFAM" id="SSF52172">
    <property type="entry name" value="CheY-like"/>
    <property type="match status" value="1"/>
</dbReference>
<dbReference type="Gene3D" id="6.10.250.690">
    <property type="match status" value="1"/>
</dbReference>
<dbReference type="PROSITE" id="PS50110">
    <property type="entry name" value="RESPONSE_REGULATORY"/>
    <property type="match status" value="1"/>
</dbReference>
<dbReference type="GO" id="GO:0005829">
    <property type="term" value="C:cytosol"/>
    <property type="evidence" value="ECO:0007669"/>
    <property type="project" value="TreeGrafter"/>
</dbReference>
<dbReference type="SMART" id="SM00448">
    <property type="entry name" value="REC"/>
    <property type="match status" value="1"/>
</dbReference>
<evidence type="ECO:0000256" key="4">
    <source>
        <dbReference type="ARBA" id="ARBA00023015"/>
    </source>
</evidence>
<keyword evidence="4" id="KW-0805">Transcription regulation</keyword>
<dbReference type="Proteomes" id="UP000245845">
    <property type="component" value="Unassembled WGS sequence"/>
</dbReference>
<dbReference type="SUPFAM" id="SSF46894">
    <property type="entry name" value="C-terminal effector domain of the bipartite response regulators"/>
    <property type="match status" value="1"/>
</dbReference>
<accession>A0A2Y9BLR7</accession>
<evidence type="ECO:0000256" key="6">
    <source>
        <dbReference type="ARBA" id="ARBA00023163"/>
    </source>
</evidence>
<dbReference type="GO" id="GO:0000976">
    <property type="term" value="F:transcription cis-regulatory region binding"/>
    <property type="evidence" value="ECO:0007669"/>
    <property type="project" value="TreeGrafter"/>
</dbReference>
<dbReference type="EMBL" id="QGDL01000009">
    <property type="protein sequence ID" value="PWJ28284.1"/>
    <property type="molecule type" value="Genomic_DNA"/>
</dbReference>
<evidence type="ECO:0000256" key="9">
    <source>
        <dbReference type="PROSITE-ProRule" id="PRU01091"/>
    </source>
</evidence>
<comment type="caution">
    <text evidence="12">The sequence shown here is derived from an EMBL/GenBank/DDBJ whole genome shotgun (WGS) entry which is preliminary data.</text>
</comment>
<gene>
    <name evidence="12" type="ORF">A8806_109164</name>
</gene>
<evidence type="ECO:0000313" key="13">
    <source>
        <dbReference type="Proteomes" id="UP000245845"/>
    </source>
</evidence>
<evidence type="ECO:0000256" key="3">
    <source>
        <dbReference type="ARBA" id="ARBA00023012"/>
    </source>
</evidence>
<name>A0A2Y9BLR7_9FIRM</name>
<dbReference type="Gene3D" id="1.10.10.10">
    <property type="entry name" value="Winged helix-like DNA-binding domain superfamily/Winged helix DNA-binding domain"/>
    <property type="match status" value="1"/>
</dbReference>
<dbReference type="SMART" id="SM00862">
    <property type="entry name" value="Trans_reg_C"/>
    <property type="match status" value="1"/>
</dbReference>
<dbReference type="FunFam" id="1.10.10.10:FF:000018">
    <property type="entry name" value="DNA-binding response regulator ResD"/>
    <property type="match status" value="1"/>
</dbReference>
<dbReference type="GO" id="GO:0000156">
    <property type="term" value="F:phosphorelay response regulator activity"/>
    <property type="evidence" value="ECO:0007669"/>
    <property type="project" value="TreeGrafter"/>
</dbReference>
<dbReference type="InterPro" id="IPR011006">
    <property type="entry name" value="CheY-like_superfamily"/>
</dbReference>
<evidence type="ECO:0000259" key="10">
    <source>
        <dbReference type="PROSITE" id="PS50110"/>
    </source>
</evidence>
<dbReference type="PANTHER" id="PTHR48111:SF40">
    <property type="entry name" value="PHOSPHATE REGULON TRANSCRIPTIONAL REGULATORY PROTEIN PHOB"/>
    <property type="match status" value="1"/>
</dbReference>
<proteinExistence type="predicted"/>
<sequence>MEYTILAADDEIELLDVLELYLGRENIRIRKAKDGIEAMEIFRTGGIHLALLDIMMPGLDGFSVLRKIRETSKIPAIMLTAKSEDYDKILGLELGADDYVTKPYNPLEVVARIKAQLRRNYDYHEDTAKKPDILQAKGVVLNAGEGVVTLDGKALELTSTEFKILRLFLSNPGRIFTRQQIFEQVWEEDYAGDDNTVMVHISNLRSKLDQPSGQETLIKTVKGLGYKIERETK</sequence>
<protein>
    <recommendedName>
        <fullName evidence="1">Stage 0 sporulation protein A homolog</fullName>
    </recommendedName>
</protein>
<keyword evidence="13" id="KW-1185">Reference proteome</keyword>
<evidence type="ECO:0000256" key="5">
    <source>
        <dbReference type="ARBA" id="ARBA00023125"/>
    </source>
</evidence>
<evidence type="ECO:0000256" key="1">
    <source>
        <dbReference type="ARBA" id="ARBA00018672"/>
    </source>
</evidence>
<dbReference type="InterPro" id="IPR016032">
    <property type="entry name" value="Sig_transdc_resp-reg_C-effctor"/>
</dbReference>
<dbReference type="Pfam" id="PF00072">
    <property type="entry name" value="Response_reg"/>
    <property type="match status" value="1"/>
</dbReference>
<dbReference type="InterPro" id="IPR001867">
    <property type="entry name" value="OmpR/PhoB-type_DNA-bd"/>
</dbReference>
<reference evidence="12 13" key="1">
    <citation type="submission" date="2018-05" db="EMBL/GenBank/DDBJ databases">
        <title>The Hungate 1000. A catalogue of reference genomes from the rumen microbiome.</title>
        <authorList>
            <person name="Kelly W."/>
        </authorList>
    </citation>
    <scope>NUCLEOTIDE SEQUENCE [LARGE SCALE GENOMIC DNA]</scope>
    <source>
        <strain evidence="12 13">NLAE-zl-C242</strain>
    </source>
</reference>
<dbReference type="InterPro" id="IPR039420">
    <property type="entry name" value="WalR-like"/>
</dbReference>
<evidence type="ECO:0000313" key="12">
    <source>
        <dbReference type="EMBL" id="PWJ28284.1"/>
    </source>
</evidence>
<dbReference type="InterPro" id="IPR036388">
    <property type="entry name" value="WH-like_DNA-bd_sf"/>
</dbReference>
<dbReference type="AlphaFoldDB" id="A0A2Y9BLR7"/>
<feature type="domain" description="OmpR/PhoB-type" evidence="11">
    <location>
        <begin position="131"/>
        <end position="230"/>
    </location>
</feature>
<keyword evidence="3" id="KW-0902">Two-component regulatory system</keyword>
<dbReference type="GO" id="GO:0032993">
    <property type="term" value="C:protein-DNA complex"/>
    <property type="evidence" value="ECO:0007669"/>
    <property type="project" value="TreeGrafter"/>
</dbReference>
<keyword evidence="2 8" id="KW-0597">Phosphoprotein</keyword>
<keyword evidence="5 9" id="KW-0238">DNA-binding</keyword>
<dbReference type="Pfam" id="PF00486">
    <property type="entry name" value="Trans_reg_C"/>
    <property type="match status" value="1"/>
</dbReference>
<organism evidence="12 13">
    <name type="scientific">Faecalicatena orotica</name>
    <dbReference type="NCBI Taxonomy" id="1544"/>
    <lineage>
        <taxon>Bacteria</taxon>
        <taxon>Bacillati</taxon>
        <taxon>Bacillota</taxon>
        <taxon>Clostridia</taxon>
        <taxon>Lachnospirales</taxon>
        <taxon>Lachnospiraceae</taxon>
        <taxon>Faecalicatena</taxon>
    </lineage>
</organism>
<dbReference type="PANTHER" id="PTHR48111">
    <property type="entry name" value="REGULATOR OF RPOS"/>
    <property type="match status" value="1"/>
</dbReference>
<dbReference type="CDD" id="cd17574">
    <property type="entry name" value="REC_OmpR"/>
    <property type="match status" value="1"/>
</dbReference>
<feature type="domain" description="Response regulatory" evidence="10">
    <location>
        <begin position="4"/>
        <end position="117"/>
    </location>
</feature>
<feature type="modified residue" description="4-aspartylphosphate" evidence="8">
    <location>
        <position position="53"/>
    </location>
</feature>
<evidence type="ECO:0000256" key="8">
    <source>
        <dbReference type="PROSITE-ProRule" id="PRU00169"/>
    </source>
</evidence>
<feature type="DNA-binding region" description="OmpR/PhoB-type" evidence="9">
    <location>
        <begin position="131"/>
        <end position="230"/>
    </location>
</feature>
<keyword evidence="6" id="KW-0804">Transcription</keyword>
<dbReference type="InterPro" id="IPR001789">
    <property type="entry name" value="Sig_transdc_resp-reg_receiver"/>
</dbReference>
<comment type="function">
    <text evidence="7">May play the central regulatory role in sporulation. It may be an element of the effector pathway responsible for the activation of sporulation genes in response to nutritional stress. Spo0A may act in concert with spo0H (a sigma factor) to control the expression of some genes that are critical to the sporulation process.</text>
</comment>
<dbReference type="OrthoDB" id="9790442at2"/>